<name>A0A8T0HYY2_CERPU</name>
<keyword evidence="3" id="KW-1185">Reference proteome</keyword>
<reference evidence="2" key="1">
    <citation type="submission" date="2020-06" db="EMBL/GenBank/DDBJ databases">
        <title>WGS assembly of Ceratodon purpureus strain R40.</title>
        <authorList>
            <person name="Carey S.B."/>
            <person name="Jenkins J."/>
            <person name="Shu S."/>
            <person name="Lovell J.T."/>
            <person name="Sreedasyam A."/>
            <person name="Maumus F."/>
            <person name="Tiley G.P."/>
            <person name="Fernandez-Pozo N."/>
            <person name="Barry K."/>
            <person name="Chen C."/>
            <person name="Wang M."/>
            <person name="Lipzen A."/>
            <person name="Daum C."/>
            <person name="Saski C.A."/>
            <person name="Payton A.C."/>
            <person name="Mcbreen J.C."/>
            <person name="Conrad R.E."/>
            <person name="Kollar L.M."/>
            <person name="Olsson S."/>
            <person name="Huttunen S."/>
            <person name="Landis J.B."/>
            <person name="Wickett N.J."/>
            <person name="Johnson M.G."/>
            <person name="Rensing S.A."/>
            <person name="Grimwood J."/>
            <person name="Schmutz J."/>
            <person name="Mcdaniel S.F."/>
        </authorList>
    </citation>
    <scope>NUCLEOTIDE SEQUENCE</scope>
    <source>
        <strain evidence="2">R40</strain>
    </source>
</reference>
<dbReference type="Proteomes" id="UP000822688">
    <property type="component" value="Chromosome 5"/>
</dbReference>
<comment type="caution">
    <text evidence="2">The sequence shown here is derived from an EMBL/GenBank/DDBJ whole genome shotgun (WGS) entry which is preliminary data.</text>
</comment>
<dbReference type="EMBL" id="CM026425">
    <property type="protein sequence ID" value="KAG0575987.1"/>
    <property type="molecule type" value="Genomic_DNA"/>
</dbReference>
<dbReference type="AlphaFoldDB" id="A0A8T0HYY2"/>
<feature type="chain" id="PRO_5035796006" evidence="1">
    <location>
        <begin position="18"/>
        <end position="51"/>
    </location>
</feature>
<proteinExistence type="predicted"/>
<protein>
    <submittedName>
        <fullName evidence="2">Uncharacterized protein</fullName>
    </submittedName>
</protein>
<keyword evidence="1" id="KW-0732">Signal</keyword>
<evidence type="ECO:0000313" key="2">
    <source>
        <dbReference type="EMBL" id="KAG0575987.1"/>
    </source>
</evidence>
<feature type="signal peptide" evidence="1">
    <location>
        <begin position="1"/>
        <end position="17"/>
    </location>
</feature>
<evidence type="ECO:0000313" key="3">
    <source>
        <dbReference type="Proteomes" id="UP000822688"/>
    </source>
</evidence>
<gene>
    <name evidence="2" type="ORF">KC19_5G046300</name>
</gene>
<organism evidence="2 3">
    <name type="scientific">Ceratodon purpureus</name>
    <name type="common">Fire moss</name>
    <name type="synonym">Dicranum purpureum</name>
    <dbReference type="NCBI Taxonomy" id="3225"/>
    <lineage>
        <taxon>Eukaryota</taxon>
        <taxon>Viridiplantae</taxon>
        <taxon>Streptophyta</taxon>
        <taxon>Embryophyta</taxon>
        <taxon>Bryophyta</taxon>
        <taxon>Bryophytina</taxon>
        <taxon>Bryopsida</taxon>
        <taxon>Dicranidae</taxon>
        <taxon>Pseudoditrichales</taxon>
        <taxon>Ditrichaceae</taxon>
        <taxon>Ceratodon</taxon>
    </lineage>
</organism>
<sequence>MMASFISLSCVVVVVFNVKNDAYLFLKARDQTAVGRRRGPTDFISFNERFL</sequence>
<evidence type="ECO:0000256" key="1">
    <source>
        <dbReference type="SAM" id="SignalP"/>
    </source>
</evidence>
<accession>A0A8T0HYY2</accession>